<dbReference type="AlphaFoldDB" id="A0A0F9ENP4"/>
<dbReference type="EMBL" id="LAZR01024266">
    <property type="protein sequence ID" value="KKL75728.1"/>
    <property type="molecule type" value="Genomic_DNA"/>
</dbReference>
<comment type="caution">
    <text evidence="2">The sequence shown here is derived from an EMBL/GenBank/DDBJ whole genome shotgun (WGS) entry which is preliminary data.</text>
</comment>
<dbReference type="PANTHER" id="PTHR35902">
    <property type="entry name" value="S-LAYER DOMAIN-LIKE PROTEIN-RELATED"/>
    <property type="match status" value="1"/>
</dbReference>
<keyword evidence="1" id="KW-1133">Transmembrane helix</keyword>
<reference evidence="2" key="1">
    <citation type="journal article" date="2015" name="Nature">
        <title>Complex archaea that bridge the gap between prokaryotes and eukaryotes.</title>
        <authorList>
            <person name="Spang A."/>
            <person name="Saw J.H."/>
            <person name="Jorgensen S.L."/>
            <person name="Zaremba-Niedzwiedzka K."/>
            <person name="Martijn J."/>
            <person name="Lind A.E."/>
            <person name="van Eijk R."/>
            <person name="Schleper C."/>
            <person name="Guy L."/>
            <person name="Ettema T.J."/>
        </authorList>
    </citation>
    <scope>NUCLEOTIDE SEQUENCE</scope>
</reference>
<evidence type="ECO:0008006" key="3">
    <source>
        <dbReference type="Google" id="ProtNLM"/>
    </source>
</evidence>
<proteinExistence type="predicted"/>
<protein>
    <recommendedName>
        <fullName evidence="3">Alpha-galactosidase NEW3 domain-containing protein</fullName>
    </recommendedName>
</protein>
<keyword evidence="1" id="KW-0812">Transmembrane</keyword>
<feature type="non-terminal residue" evidence="2">
    <location>
        <position position="1"/>
    </location>
</feature>
<evidence type="ECO:0000313" key="2">
    <source>
        <dbReference type="EMBL" id="KKL75728.1"/>
    </source>
</evidence>
<feature type="transmembrane region" description="Helical" evidence="1">
    <location>
        <begin position="243"/>
        <end position="260"/>
    </location>
</feature>
<accession>A0A0F9ENP4</accession>
<keyword evidence="1" id="KW-0472">Membrane</keyword>
<evidence type="ECO:0000256" key="1">
    <source>
        <dbReference type="SAM" id="Phobius"/>
    </source>
</evidence>
<sequence length="271" mass="30331">ADYIILFPGEEGRITVEIENNENFDIESVSISLELGSQKIFNEFGVVVSETEALPFTVIRSSERDVDDIDEDDEESVSFTLRANTDITPGDYNIPYAVKFVNAENDSETFEKEGSFGIRVSAKTEIDFSVDLKDNAIVGREGKVSLEIINKGLGEIKSVSVLILPNGFELLSKNKIFIGTIDADDTDLATFDVIYKTSNPVFSAKIEYKDFDNNNHVETISIPFKVYTEEKALELGIIKKSKTLTYGLSGGVVVLAWFVWRRIKKKRKNRG</sequence>
<name>A0A0F9ENP4_9ZZZZ</name>
<gene>
    <name evidence="2" type="ORF">LCGC14_2051970</name>
</gene>
<organism evidence="2">
    <name type="scientific">marine sediment metagenome</name>
    <dbReference type="NCBI Taxonomy" id="412755"/>
    <lineage>
        <taxon>unclassified sequences</taxon>
        <taxon>metagenomes</taxon>
        <taxon>ecological metagenomes</taxon>
    </lineage>
</organism>